<evidence type="ECO:0000313" key="1">
    <source>
        <dbReference type="EMBL" id="SES78508.1"/>
    </source>
</evidence>
<name>A0A1H9ZAF8_THASX</name>
<proteinExistence type="predicted"/>
<gene>
    <name evidence="1" type="ORF">SAMN05660429_00380</name>
</gene>
<evidence type="ECO:0000313" key="2">
    <source>
        <dbReference type="Proteomes" id="UP000199308"/>
    </source>
</evidence>
<dbReference type="Proteomes" id="UP000199308">
    <property type="component" value="Unassembled WGS sequence"/>
</dbReference>
<dbReference type="RefSeq" id="WP_093327234.1">
    <property type="nucleotide sequence ID" value="NZ_AP027363.1"/>
</dbReference>
<dbReference type="AlphaFoldDB" id="A0A1H9ZAF8"/>
<organism evidence="1 2">
    <name type="scientific">Thalassotalea agarivorans</name>
    <name type="common">Thalassomonas agarivorans</name>
    <dbReference type="NCBI Taxonomy" id="349064"/>
    <lineage>
        <taxon>Bacteria</taxon>
        <taxon>Pseudomonadati</taxon>
        <taxon>Pseudomonadota</taxon>
        <taxon>Gammaproteobacteria</taxon>
        <taxon>Alteromonadales</taxon>
        <taxon>Colwelliaceae</taxon>
        <taxon>Thalassotalea</taxon>
    </lineage>
</organism>
<accession>A0A1H9ZAF8</accession>
<reference evidence="1 2" key="1">
    <citation type="submission" date="2016-10" db="EMBL/GenBank/DDBJ databases">
        <authorList>
            <person name="de Groot N.N."/>
        </authorList>
    </citation>
    <scope>NUCLEOTIDE SEQUENCE [LARGE SCALE GENOMIC DNA]</scope>
    <source>
        <strain evidence="1 2">DSM 19706</strain>
    </source>
</reference>
<protein>
    <submittedName>
        <fullName evidence="1">Uncharacterized protein</fullName>
    </submittedName>
</protein>
<sequence length="162" mass="18521">MLVPVTREIHSRILNYIVFNKPKIYRKTQDKEEFGPKYESIEISVSNEDSHELSRILSDCRLPLNLTTKNIRISKSYENEAFLGGISNFIQKGDKLILESTGCITLRFSSDPERLHLSESIDKNLITIYPENSWYDNLHMNLETLATLAILVFISVASSIIG</sequence>
<dbReference type="EMBL" id="FOHK01000002">
    <property type="protein sequence ID" value="SES78508.1"/>
    <property type="molecule type" value="Genomic_DNA"/>
</dbReference>
<keyword evidence="2" id="KW-1185">Reference proteome</keyword>